<evidence type="ECO:0000313" key="1">
    <source>
        <dbReference type="EMBL" id="AGH95809.1"/>
    </source>
</evidence>
<organism evidence="1 2">
    <name type="scientific">Pseudobdellovibrio exovorus JSS</name>
    <dbReference type="NCBI Taxonomy" id="1184267"/>
    <lineage>
        <taxon>Bacteria</taxon>
        <taxon>Pseudomonadati</taxon>
        <taxon>Bdellovibrionota</taxon>
        <taxon>Bdellovibrionia</taxon>
        <taxon>Bdellovibrionales</taxon>
        <taxon>Pseudobdellovibrionaceae</taxon>
        <taxon>Pseudobdellovibrio</taxon>
    </lineage>
</organism>
<dbReference type="PATRIC" id="fig|1184267.3.peg.1612"/>
<sequence>MKISSLLAQHSEYTKEVSCLSNSLGDGYLLQHNPVFRQIRLKTLELGFTYSTNVSSAYQAFPMGQLEEILVKKSIPYVDNVTPLEELNARTSSQLDWDHVVDNLRPNYVFHESCHAIARSLATRPISSSIDEAKIQITQMLIEESFANTCEFFAIAEAHEVIHRTFLEMNSYFTVFEDRTHLKKAIQKHGARPLFHFMLLCYLHSNFLNEQIGENDFKRFYSLSHLEPDKSDHKALKVLSENAFALNPRFRYTTTEMYLHLNGIHTTVTQALGFDYIKLIETHEGLKQNLQQLSHLIGDNY</sequence>
<proteinExistence type="predicted"/>
<dbReference type="HOGENOM" id="CLU_923366_0_0_7"/>
<keyword evidence="2" id="KW-1185">Reference proteome</keyword>
<accession>M4VRJ9</accession>
<gene>
    <name evidence="1" type="ORF">A11Q_1593</name>
</gene>
<evidence type="ECO:0000313" key="2">
    <source>
        <dbReference type="Proteomes" id="UP000012040"/>
    </source>
</evidence>
<dbReference type="AlphaFoldDB" id="M4VRJ9"/>
<name>M4VRJ9_9BACT</name>
<protein>
    <submittedName>
        <fullName evidence="1">Uncharacterized protein</fullName>
    </submittedName>
</protein>
<reference evidence="1 2" key="1">
    <citation type="journal article" date="2013" name="ISME J.">
        <title>By their genes ye shall know them: genomic signatures of predatory bacteria.</title>
        <authorList>
            <person name="Pasternak Z."/>
            <person name="Pietrokovski S."/>
            <person name="Rotem O."/>
            <person name="Gophna U."/>
            <person name="Lurie-Weinberger M.N."/>
            <person name="Jurkevitch E."/>
        </authorList>
    </citation>
    <scope>NUCLEOTIDE SEQUENCE [LARGE SCALE GENOMIC DNA]</scope>
    <source>
        <strain evidence="1 2">JSS</strain>
    </source>
</reference>
<dbReference type="KEGG" id="bex:A11Q_1593"/>
<dbReference type="Proteomes" id="UP000012040">
    <property type="component" value="Chromosome"/>
</dbReference>
<dbReference type="STRING" id="1184267.A11Q_1593"/>
<dbReference type="EMBL" id="CP003537">
    <property type="protein sequence ID" value="AGH95809.1"/>
    <property type="molecule type" value="Genomic_DNA"/>
</dbReference>